<organism evidence="8 9">
    <name type="scientific">Roseateles violae</name>
    <dbReference type="NCBI Taxonomy" id="3058042"/>
    <lineage>
        <taxon>Bacteria</taxon>
        <taxon>Pseudomonadati</taxon>
        <taxon>Pseudomonadota</taxon>
        <taxon>Betaproteobacteria</taxon>
        <taxon>Burkholderiales</taxon>
        <taxon>Sphaerotilaceae</taxon>
        <taxon>Roseateles</taxon>
    </lineage>
</organism>
<gene>
    <name evidence="8" type="ORF">QWJ38_13855</name>
</gene>
<dbReference type="Gene3D" id="1.10.1740.10">
    <property type="match status" value="1"/>
</dbReference>
<dbReference type="InterPro" id="IPR039425">
    <property type="entry name" value="RNA_pol_sigma-70-like"/>
</dbReference>
<dbReference type="InterPro" id="IPR013249">
    <property type="entry name" value="RNA_pol_sigma70_r4_t2"/>
</dbReference>
<dbReference type="Gene3D" id="1.10.10.10">
    <property type="entry name" value="Winged helix-like DNA-binding domain superfamily/Winged helix DNA-binding domain"/>
    <property type="match status" value="1"/>
</dbReference>
<protein>
    <submittedName>
        <fullName evidence="8">Sigma-70 family RNA polymerase sigma factor</fullName>
    </submittedName>
</protein>
<proteinExistence type="inferred from homology"/>
<dbReference type="Pfam" id="PF08281">
    <property type="entry name" value="Sigma70_r4_2"/>
    <property type="match status" value="1"/>
</dbReference>
<dbReference type="PANTHER" id="PTHR43133">
    <property type="entry name" value="RNA POLYMERASE ECF-TYPE SIGMA FACTO"/>
    <property type="match status" value="1"/>
</dbReference>
<sequence length="178" mass="20051">MPTPDEDATTLLSWLPRLRRYARALAGDRDAADDLVQDTLERAWTRAGRWQGVADMRAWLFTLMHNLHVDGLRRRPPPAEELDEQAPELAQPPAQEQRAALLDLQAALQQLPVEQREVLLLIALEDMAYADVAATLGIPIGTVMSRLSRGRERLRALMEGRVEATRLQLVSTTKRTRA</sequence>
<comment type="similarity">
    <text evidence="1">Belongs to the sigma-70 factor family. ECF subfamily.</text>
</comment>
<dbReference type="EMBL" id="JAUHHC010000003">
    <property type="protein sequence ID" value="MDN3921374.1"/>
    <property type="molecule type" value="Genomic_DNA"/>
</dbReference>
<keyword evidence="4" id="KW-0804">Transcription</keyword>
<dbReference type="SUPFAM" id="SSF88946">
    <property type="entry name" value="Sigma2 domain of RNA polymerase sigma factors"/>
    <property type="match status" value="1"/>
</dbReference>
<keyword evidence="2" id="KW-0805">Transcription regulation</keyword>
<dbReference type="InterPro" id="IPR014284">
    <property type="entry name" value="RNA_pol_sigma-70_dom"/>
</dbReference>
<dbReference type="InterPro" id="IPR053866">
    <property type="entry name" value="PhyR_sigma2"/>
</dbReference>
<keyword evidence="9" id="KW-1185">Reference proteome</keyword>
<dbReference type="InterPro" id="IPR013324">
    <property type="entry name" value="RNA_pol_sigma_r3/r4-like"/>
</dbReference>
<evidence type="ECO:0000256" key="1">
    <source>
        <dbReference type="ARBA" id="ARBA00010641"/>
    </source>
</evidence>
<feature type="domain" description="RNA polymerase sigma factor 70 region 4 type 2" evidence="6">
    <location>
        <begin position="102"/>
        <end position="154"/>
    </location>
</feature>
<name>A0ABT8DXD8_9BURK</name>
<feature type="region of interest" description="Disordered" evidence="5">
    <location>
        <begin position="72"/>
        <end position="91"/>
    </location>
</feature>
<evidence type="ECO:0000259" key="6">
    <source>
        <dbReference type="Pfam" id="PF08281"/>
    </source>
</evidence>
<evidence type="ECO:0000259" key="7">
    <source>
        <dbReference type="Pfam" id="PF22029"/>
    </source>
</evidence>
<dbReference type="Proteomes" id="UP001228044">
    <property type="component" value="Unassembled WGS sequence"/>
</dbReference>
<reference evidence="8 9" key="1">
    <citation type="submission" date="2023-06" db="EMBL/GenBank/DDBJ databases">
        <title>Pelomonas sp. PFR6 16S ribosomal RNA gene Genome sequencing and assembly.</title>
        <authorList>
            <person name="Woo H."/>
        </authorList>
    </citation>
    <scope>NUCLEOTIDE SEQUENCE [LARGE SCALE GENOMIC DNA]</scope>
    <source>
        <strain evidence="8 9">PFR6</strain>
    </source>
</reference>
<dbReference type="InterPro" id="IPR036388">
    <property type="entry name" value="WH-like_DNA-bd_sf"/>
</dbReference>
<evidence type="ECO:0000256" key="3">
    <source>
        <dbReference type="ARBA" id="ARBA00023082"/>
    </source>
</evidence>
<evidence type="ECO:0000256" key="5">
    <source>
        <dbReference type="SAM" id="MobiDB-lite"/>
    </source>
</evidence>
<dbReference type="NCBIfam" id="TIGR02937">
    <property type="entry name" value="sigma70-ECF"/>
    <property type="match status" value="1"/>
</dbReference>
<evidence type="ECO:0000313" key="8">
    <source>
        <dbReference type="EMBL" id="MDN3921374.1"/>
    </source>
</evidence>
<evidence type="ECO:0000256" key="2">
    <source>
        <dbReference type="ARBA" id="ARBA00023015"/>
    </source>
</evidence>
<evidence type="ECO:0000313" key="9">
    <source>
        <dbReference type="Proteomes" id="UP001228044"/>
    </source>
</evidence>
<dbReference type="Pfam" id="PF22029">
    <property type="entry name" value="PhyR_sigma2"/>
    <property type="match status" value="1"/>
</dbReference>
<dbReference type="PANTHER" id="PTHR43133:SF25">
    <property type="entry name" value="RNA POLYMERASE SIGMA FACTOR RFAY-RELATED"/>
    <property type="match status" value="1"/>
</dbReference>
<dbReference type="SUPFAM" id="SSF88659">
    <property type="entry name" value="Sigma3 and sigma4 domains of RNA polymerase sigma factors"/>
    <property type="match status" value="1"/>
</dbReference>
<comment type="caution">
    <text evidence="8">The sequence shown here is derived from an EMBL/GenBank/DDBJ whole genome shotgun (WGS) entry which is preliminary data.</text>
</comment>
<dbReference type="InterPro" id="IPR013325">
    <property type="entry name" value="RNA_pol_sigma_r2"/>
</dbReference>
<accession>A0ABT8DXD8</accession>
<dbReference type="CDD" id="cd06171">
    <property type="entry name" value="Sigma70_r4"/>
    <property type="match status" value="1"/>
</dbReference>
<evidence type="ECO:0000256" key="4">
    <source>
        <dbReference type="ARBA" id="ARBA00023163"/>
    </source>
</evidence>
<dbReference type="RefSeq" id="WP_290359672.1">
    <property type="nucleotide sequence ID" value="NZ_JAUHHC010000003.1"/>
</dbReference>
<keyword evidence="3" id="KW-0731">Sigma factor</keyword>
<feature type="domain" description="PhyR sigma2" evidence="7">
    <location>
        <begin position="15"/>
        <end position="65"/>
    </location>
</feature>